<keyword evidence="7" id="KW-1185">Reference proteome</keyword>
<evidence type="ECO:0000256" key="2">
    <source>
        <dbReference type="ARBA" id="ARBA00022801"/>
    </source>
</evidence>
<feature type="compositionally biased region" description="Polar residues" evidence="4">
    <location>
        <begin position="69"/>
        <end position="80"/>
    </location>
</feature>
<dbReference type="Proteomes" id="UP000701801">
    <property type="component" value="Unassembled WGS sequence"/>
</dbReference>
<feature type="compositionally biased region" description="Polar residues" evidence="4">
    <location>
        <begin position="1"/>
        <end position="15"/>
    </location>
</feature>
<dbReference type="GO" id="GO:0000027">
    <property type="term" value="P:ribosomal large subunit assembly"/>
    <property type="evidence" value="ECO:0007669"/>
    <property type="project" value="TreeGrafter"/>
</dbReference>
<protein>
    <recommendedName>
        <fullName evidence="5">Exonuclease domain-containing protein</fullName>
    </recommendedName>
</protein>
<dbReference type="SMART" id="SM00479">
    <property type="entry name" value="EXOIII"/>
    <property type="match status" value="1"/>
</dbReference>
<dbReference type="PANTHER" id="PTHR12801:SF114">
    <property type="entry name" value="EXONUCLEASE, PUTATIVE (AFU_ORTHOLOGUE AFUA_7G00870)-RELATED"/>
    <property type="match status" value="1"/>
</dbReference>
<accession>A0A9N9LUQ1</accession>
<dbReference type="EMBL" id="CAJVRM010000368">
    <property type="protein sequence ID" value="CAG8980223.1"/>
    <property type="molecule type" value="Genomic_DNA"/>
</dbReference>
<dbReference type="PANTHER" id="PTHR12801">
    <property type="entry name" value="RNA EXONUCLEASE REXO1 / RECO3 FAMILY MEMBER-RELATED"/>
    <property type="match status" value="1"/>
</dbReference>
<dbReference type="CDD" id="cd06137">
    <property type="entry name" value="DEDDh_RNase"/>
    <property type="match status" value="1"/>
</dbReference>
<dbReference type="Gene3D" id="3.30.420.10">
    <property type="entry name" value="Ribonuclease H-like superfamily/Ribonuclease H"/>
    <property type="match status" value="1"/>
</dbReference>
<dbReference type="GO" id="GO:0003676">
    <property type="term" value="F:nucleic acid binding"/>
    <property type="evidence" value="ECO:0007669"/>
    <property type="project" value="InterPro"/>
</dbReference>
<dbReference type="InterPro" id="IPR012337">
    <property type="entry name" value="RNaseH-like_sf"/>
</dbReference>
<evidence type="ECO:0000256" key="1">
    <source>
        <dbReference type="ARBA" id="ARBA00022722"/>
    </source>
</evidence>
<feature type="domain" description="Exonuclease" evidence="5">
    <location>
        <begin position="242"/>
        <end position="409"/>
    </location>
</feature>
<dbReference type="InterPro" id="IPR013520">
    <property type="entry name" value="Ribonucl_H"/>
</dbReference>
<proteinExistence type="predicted"/>
<comment type="caution">
    <text evidence="6">The sequence shown here is derived from an EMBL/GenBank/DDBJ whole genome shotgun (WGS) entry which is preliminary data.</text>
</comment>
<dbReference type="GO" id="GO:0005634">
    <property type="term" value="C:nucleus"/>
    <property type="evidence" value="ECO:0007669"/>
    <property type="project" value="TreeGrafter"/>
</dbReference>
<dbReference type="InterPro" id="IPR047021">
    <property type="entry name" value="REXO1/3/4-like"/>
</dbReference>
<feature type="region of interest" description="Disordered" evidence="4">
    <location>
        <begin position="470"/>
        <end position="509"/>
    </location>
</feature>
<reference evidence="6" key="1">
    <citation type="submission" date="2021-07" db="EMBL/GenBank/DDBJ databases">
        <authorList>
            <person name="Durling M."/>
        </authorList>
    </citation>
    <scope>NUCLEOTIDE SEQUENCE</scope>
</reference>
<dbReference type="InterPro" id="IPR036397">
    <property type="entry name" value="RNaseH_sf"/>
</dbReference>
<dbReference type="GO" id="GO:0006364">
    <property type="term" value="P:rRNA processing"/>
    <property type="evidence" value="ECO:0007669"/>
    <property type="project" value="TreeGrafter"/>
</dbReference>
<feature type="region of interest" description="Disordered" evidence="4">
    <location>
        <begin position="50"/>
        <end position="84"/>
    </location>
</feature>
<evidence type="ECO:0000256" key="4">
    <source>
        <dbReference type="SAM" id="MobiDB-lite"/>
    </source>
</evidence>
<evidence type="ECO:0000313" key="6">
    <source>
        <dbReference type="EMBL" id="CAG8980223.1"/>
    </source>
</evidence>
<evidence type="ECO:0000313" key="7">
    <source>
        <dbReference type="Proteomes" id="UP000701801"/>
    </source>
</evidence>
<organism evidence="6 7">
    <name type="scientific">Hymenoscyphus albidus</name>
    <dbReference type="NCBI Taxonomy" id="595503"/>
    <lineage>
        <taxon>Eukaryota</taxon>
        <taxon>Fungi</taxon>
        <taxon>Dikarya</taxon>
        <taxon>Ascomycota</taxon>
        <taxon>Pezizomycotina</taxon>
        <taxon>Leotiomycetes</taxon>
        <taxon>Helotiales</taxon>
        <taxon>Helotiaceae</taxon>
        <taxon>Hymenoscyphus</taxon>
    </lineage>
</organism>
<dbReference type="AlphaFoldDB" id="A0A9N9LUQ1"/>
<dbReference type="SUPFAM" id="SSF53098">
    <property type="entry name" value="Ribonuclease H-like"/>
    <property type="match status" value="1"/>
</dbReference>
<gene>
    <name evidence="6" type="ORF">HYALB_00013395</name>
</gene>
<dbReference type="GO" id="GO:0004527">
    <property type="term" value="F:exonuclease activity"/>
    <property type="evidence" value="ECO:0007669"/>
    <property type="project" value="UniProtKB-KW"/>
</dbReference>
<evidence type="ECO:0000256" key="3">
    <source>
        <dbReference type="ARBA" id="ARBA00022839"/>
    </source>
</evidence>
<name>A0A9N9LUQ1_9HELO</name>
<sequence>MSPNRLENLHPQAQEQAKAPDQPHCWTCNQSFTTQRKLNDHLRFSIRHQPSTLWVPGKNTPPRQPGKTALSSSGNPNVEDSSPKIALAKDGKSGWSVIPEVDHPAVLEALRIRVHRESTLQTNNYITKPFDPKDYVDRRKCMRCKTKEKDAVGRECRFHPKPLSKPDQAVYPSLIFLIYERKKTHKIQDPFSERTYTCCTSPPTTPGCTTGPTHTFSQNYRYTTHKGYLRTPPASPSTPKYRAVVLDCEMAGVSTGGPGEAILLCASDYLTGAVLINKYISPPEKISIMRTTIHGISRYTLTQAIQRGDALAGWSAARAELWKFIDDRTILIGHALEHDLNSLRLIHPRIVDSGVLVRNIVGCTFGLKLLCEELLNIRIRKNKGGVHDCLEDVLATREVVLFCTRNRKVFRAWGEGKKEEEERKRGKRVKKNEEVKAAKLQAQLKAKEEGMSEEDRLKKRIGEEMVKRVAEAREERREADRRAEEKRETRKEVDGKRLRGEKEKREEER</sequence>
<feature type="region of interest" description="Disordered" evidence="4">
    <location>
        <begin position="1"/>
        <end position="23"/>
    </location>
</feature>
<keyword evidence="2" id="KW-0378">Hydrolase</keyword>
<keyword evidence="3" id="KW-0269">Exonuclease</keyword>
<evidence type="ECO:0000259" key="5">
    <source>
        <dbReference type="SMART" id="SM00479"/>
    </source>
</evidence>
<dbReference type="OrthoDB" id="16516at2759"/>
<keyword evidence="1" id="KW-0540">Nuclease</keyword>